<evidence type="ECO:0000256" key="1">
    <source>
        <dbReference type="SAM" id="Phobius"/>
    </source>
</evidence>
<feature type="transmembrane region" description="Helical" evidence="1">
    <location>
        <begin position="90"/>
        <end position="112"/>
    </location>
</feature>
<keyword evidence="1" id="KW-1133">Transmembrane helix</keyword>
<evidence type="ECO:0000313" key="2">
    <source>
        <dbReference type="EMBL" id="WFD45225.1"/>
    </source>
</evidence>
<sequence>MWLTQPPVFQSEIGMTNATRYSMGLIDVMTDRDARHRPIGHHPTVNSLYDIRYNLSRHAQNDTLALLRAGAPIYPSTKPSRIPNTDTIELLILIPTCLSAAFVLYCVLACYLTKRKTRPTLPTTVIAEPTDNLQQCEQEYLAMRRVVLRTTGRVHERLTSIAEDARTTAYRSLHGKV</sequence>
<keyword evidence="3" id="KW-1185">Reference proteome</keyword>
<dbReference type="EMBL" id="CP118381">
    <property type="protein sequence ID" value="WFD45225.1"/>
    <property type="molecule type" value="Genomic_DNA"/>
</dbReference>
<reference evidence="2" key="1">
    <citation type="submission" date="2023-02" db="EMBL/GenBank/DDBJ databases">
        <title>Mating type loci evolution in Malassezia.</title>
        <authorList>
            <person name="Coelho M.A."/>
        </authorList>
    </citation>
    <scope>NUCLEOTIDE SEQUENCE</scope>
    <source>
        <strain evidence="2">CBS 14136</strain>
    </source>
</reference>
<organism evidence="2 3">
    <name type="scientific">Malassezia psittaci</name>
    <dbReference type="NCBI Taxonomy" id="1821823"/>
    <lineage>
        <taxon>Eukaryota</taxon>
        <taxon>Fungi</taxon>
        <taxon>Dikarya</taxon>
        <taxon>Basidiomycota</taxon>
        <taxon>Ustilaginomycotina</taxon>
        <taxon>Malasseziomycetes</taxon>
        <taxon>Malasseziales</taxon>
        <taxon>Malasseziaceae</taxon>
        <taxon>Malassezia</taxon>
    </lineage>
</organism>
<dbReference type="AlphaFoldDB" id="A0AAF0JFX1"/>
<evidence type="ECO:0000313" key="3">
    <source>
        <dbReference type="Proteomes" id="UP001214628"/>
    </source>
</evidence>
<proteinExistence type="predicted"/>
<dbReference type="Proteomes" id="UP001214628">
    <property type="component" value="Chromosome 7"/>
</dbReference>
<accession>A0AAF0JFX1</accession>
<gene>
    <name evidence="2" type="ORF">MPSI1_003903</name>
</gene>
<keyword evidence="1" id="KW-0472">Membrane</keyword>
<name>A0AAF0JFX1_9BASI</name>
<protein>
    <submittedName>
        <fullName evidence="2">Uncharacterized protein</fullName>
    </submittedName>
</protein>
<keyword evidence="1" id="KW-0812">Transmembrane</keyword>